<comment type="caution">
    <text evidence="1">The sequence shown here is derived from an EMBL/GenBank/DDBJ whole genome shotgun (WGS) entry which is preliminary data.</text>
</comment>
<sequence length="153" mass="16834">MATSGVALSTAWSSGRDVPPAGSGSRARDRLQEIGDDLQDHVRLLGLKLELQIVWSNFEDLGLEDFSLEEGGAVVVNSILQLHRVVKESRGALNSVLQVVYRLSPKTVAVVEQDSSLNGPFFLGRFMEALHYYSANFDSLDAAQPRYDRGGRR</sequence>
<dbReference type="EMBL" id="CM042882">
    <property type="protein sequence ID" value="KAI4382498.1"/>
    <property type="molecule type" value="Genomic_DNA"/>
</dbReference>
<gene>
    <name evidence="1" type="ORF">MLD38_008455</name>
</gene>
<organism evidence="1 2">
    <name type="scientific">Melastoma candidum</name>
    <dbReference type="NCBI Taxonomy" id="119954"/>
    <lineage>
        <taxon>Eukaryota</taxon>
        <taxon>Viridiplantae</taxon>
        <taxon>Streptophyta</taxon>
        <taxon>Embryophyta</taxon>
        <taxon>Tracheophyta</taxon>
        <taxon>Spermatophyta</taxon>
        <taxon>Magnoliopsida</taxon>
        <taxon>eudicotyledons</taxon>
        <taxon>Gunneridae</taxon>
        <taxon>Pentapetalae</taxon>
        <taxon>rosids</taxon>
        <taxon>malvids</taxon>
        <taxon>Myrtales</taxon>
        <taxon>Melastomataceae</taxon>
        <taxon>Melastomatoideae</taxon>
        <taxon>Melastomateae</taxon>
        <taxon>Melastoma</taxon>
    </lineage>
</organism>
<name>A0ACB9RU03_9MYRT</name>
<reference evidence="2" key="1">
    <citation type="journal article" date="2023" name="Front. Plant Sci.">
        <title>Chromosomal-level genome assembly of Melastoma candidum provides insights into trichome evolution.</title>
        <authorList>
            <person name="Zhong Y."/>
            <person name="Wu W."/>
            <person name="Sun C."/>
            <person name="Zou P."/>
            <person name="Liu Y."/>
            <person name="Dai S."/>
            <person name="Zhou R."/>
        </authorList>
    </citation>
    <scope>NUCLEOTIDE SEQUENCE [LARGE SCALE GENOMIC DNA]</scope>
</reference>
<dbReference type="Proteomes" id="UP001057402">
    <property type="component" value="Chromosome 3"/>
</dbReference>
<protein>
    <submittedName>
        <fullName evidence="1">Uncharacterized protein</fullName>
    </submittedName>
</protein>
<proteinExistence type="predicted"/>
<evidence type="ECO:0000313" key="1">
    <source>
        <dbReference type="EMBL" id="KAI4382498.1"/>
    </source>
</evidence>
<evidence type="ECO:0000313" key="2">
    <source>
        <dbReference type="Proteomes" id="UP001057402"/>
    </source>
</evidence>
<accession>A0ACB9RU03</accession>
<keyword evidence="2" id="KW-1185">Reference proteome</keyword>